<organism evidence="2">
    <name type="scientific">Cladocopium goreaui</name>
    <dbReference type="NCBI Taxonomy" id="2562237"/>
    <lineage>
        <taxon>Eukaryota</taxon>
        <taxon>Sar</taxon>
        <taxon>Alveolata</taxon>
        <taxon>Dinophyceae</taxon>
        <taxon>Suessiales</taxon>
        <taxon>Symbiodiniaceae</taxon>
        <taxon>Cladocopium</taxon>
    </lineage>
</organism>
<feature type="compositionally biased region" description="Basic and acidic residues" evidence="1">
    <location>
        <begin position="534"/>
        <end position="567"/>
    </location>
</feature>
<feature type="compositionally biased region" description="Basic residues" evidence="1">
    <location>
        <begin position="510"/>
        <end position="533"/>
    </location>
</feature>
<feature type="region of interest" description="Disordered" evidence="1">
    <location>
        <begin position="207"/>
        <end position="302"/>
    </location>
</feature>
<feature type="compositionally biased region" description="Acidic residues" evidence="1">
    <location>
        <begin position="239"/>
        <end position="251"/>
    </location>
</feature>
<feature type="region of interest" description="Disordered" evidence="1">
    <location>
        <begin position="1"/>
        <end position="155"/>
    </location>
</feature>
<feature type="compositionally biased region" description="Basic residues" evidence="1">
    <location>
        <begin position="461"/>
        <end position="480"/>
    </location>
</feature>
<feature type="compositionally biased region" description="Basic residues" evidence="1">
    <location>
        <begin position="285"/>
        <end position="295"/>
    </location>
</feature>
<name>A0A9P1DES6_9DINO</name>
<evidence type="ECO:0000313" key="2">
    <source>
        <dbReference type="EMBL" id="CAI4007669.1"/>
    </source>
</evidence>
<feature type="compositionally biased region" description="Basic and acidic residues" evidence="1">
    <location>
        <begin position="449"/>
        <end position="460"/>
    </location>
</feature>
<keyword evidence="4" id="KW-1185">Reference proteome</keyword>
<proteinExistence type="predicted"/>
<dbReference type="EMBL" id="CAMXCT030004101">
    <property type="protein sequence ID" value="CAL4794981.1"/>
    <property type="molecule type" value="Genomic_DNA"/>
</dbReference>
<gene>
    <name evidence="2" type="ORF">C1SCF055_LOCUS33207</name>
</gene>
<dbReference type="Proteomes" id="UP001152797">
    <property type="component" value="Unassembled WGS sequence"/>
</dbReference>
<reference evidence="3 4" key="2">
    <citation type="submission" date="2024-05" db="EMBL/GenBank/DDBJ databases">
        <authorList>
            <person name="Chen Y."/>
            <person name="Shah S."/>
            <person name="Dougan E. K."/>
            <person name="Thang M."/>
            <person name="Chan C."/>
        </authorList>
    </citation>
    <scope>NUCLEOTIDE SEQUENCE [LARGE SCALE GENOMIC DNA]</scope>
</reference>
<reference evidence="2" key="1">
    <citation type="submission" date="2022-10" db="EMBL/GenBank/DDBJ databases">
        <authorList>
            <person name="Chen Y."/>
            <person name="Dougan E. K."/>
            <person name="Chan C."/>
            <person name="Rhodes N."/>
            <person name="Thang M."/>
        </authorList>
    </citation>
    <scope>NUCLEOTIDE SEQUENCE</scope>
</reference>
<protein>
    <submittedName>
        <fullName evidence="3">Neurofilament heavy polypeptide</fullName>
    </submittedName>
</protein>
<dbReference type="EMBL" id="CAMXCT020004101">
    <property type="protein sequence ID" value="CAL1161044.1"/>
    <property type="molecule type" value="Genomic_DNA"/>
</dbReference>
<evidence type="ECO:0000256" key="1">
    <source>
        <dbReference type="SAM" id="MobiDB-lite"/>
    </source>
</evidence>
<dbReference type="EMBL" id="CAMXCT010004101">
    <property type="protein sequence ID" value="CAI4007669.1"/>
    <property type="molecule type" value="Genomic_DNA"/>
</dbReference>
<evidence type="ECO:0000313" key="4">
    <source>
        <dbReference type="Proteomes" id="UP001152797"/>
    </source>
</evidence>
<accession>A0A9P1DES6</accession>
<feature type="compositionally biased region" description="Basic residues" evidence="1">
    <location>
        <begin position="54"/>
        <end position="81"/>
    </location>
</feature>
<feature type="compositionally biased region" description="Basic and acidic residues" evidence="1">
    <location>
        <begin position="257"/>
        <end position="271"/>
    </location>
</feature>
<sequence>MGSPPVTPPAQIRRNNTPRQVLEGSIGDVAILGGGHDGTDNSSRTKGSCPAAMKKVKKHASKKSKKGAKTAGKTKKGKCPKSKTEKAALASPVESETAKPKLEMKAEPVEPGSVKPKPAVASPLAEHDGKAPAPTPGSAETRAYVPCPKTSVPIPKANVPAAMELVKKEKDIPRLPGLKTTTPTSVRMAKAVDQSLDENLARAATQELFEPSELGNGTEYYSPGYSPSHASLAGSEKGNDEEGELGSDYDEFLNSLEDDKKEEAQDSRDSDQVSVAETTKTNNTQKKKKKKKSKKEKTPLQKAMHARYMKFSRSIRSRKAPIEIRRAGRAAKYSHAKLQILQEAWEACKGDWKSSSFYKSITQRKTTSSHGARVWLTRQQICKKYGDQKIADCICDGKLADPNVAATQIKWHPDAEGNEDLRLFLVWDSEGVCEREDSIVEDLFQAADKDDGYSDSECSRGRKRKRGARSRKSKKGKKKSTSSSESESEEESRSSHSESDDEDSAEEKPKKKSKGKNKSKKNKSKKDKKNKKGEKKETEVQKQKRLEKEEKQRLKEEKAAKQKAENELFGKAKKVLNSANDKITKASKKVELINQMCPGLRNVIENDFHIFWDMLVKKRDKLQADVDTRDATGLEKKMSECSDAESKYKDFLARANLK</sequence>
<comment type="caution">
    <text evidence="2">The sequence shown here is derived from an EMBL/GenBank/DDBJ whole genome shotgun (WGS) entry which is preliminary data.</text>
</comment>
<dbReference type="AlphaFoldDB" id="A0A9P1DES6"/>
<feature type="region of interest" description="Disordered" evidence="1">
    <location>
        <begin position="449"/>
        <end position="567"/>
    </location>
</feature>
<evidence type="ECO:0000313" key="3">
    <source>
        <dbReference type="EMBL" id="CAL4794981.1"/>
    </source>
</evidence>
<feature type="compositionally biased region" description="Basic and acidic residues" evidence="1">
    <location>
        <begin position="96"/>
        <end position="108"/>
    </location>
</feature>